<dbReference type="EMBL" id="JAACJM010000067">
    <property type="protein sequence ID" value="KAF5352212.1"/>
    <property type="molecule type" value="Genomic_DNA"/>
</dbReference>
<protein>
    <submittedName>
        <fullName evidence="1">Uncharacterized protein</fullName>
    </submittedName>
</protein>
<keyword evidence="2" id="KW-1185">Reference proteome</keyword>
<proteinExistence type="predicted"/>
<sequence>MDFGTVIPPEKLTEMMHARHNGAMAFRYPENHQFRINGIVSQQLLTNTDQLNDNSEECLIVVKDSNTTDITVGHATGMVSFIRDDGTGEVSRELAVYNYDKKSGVFSAKGDSGSLVVDYKGHMVGMIHAGTLRGGSDRADITYCIPAWWLIDCIKERYQHADFNQLTWIAV</sequence>
<evidence type="ECO:0000313" key="2">
    <source>
        <dbReference type="Proteomes" id="UP000559256"/>
    </source>
</evidence>
<evidence type="ECO:0000313" key="1">
    <source>
        <dbReference type="EMBL" id="KAF5352212.1"/>
    </source>
</evidence>
<dbReference type="SUPFAM" id="SSF50494">
    <property type="entry name" value="Trypsin-like serine proteases"/>
    <property type="match status" value="1"/>
</dbReference>
<comment type="caution">
    <text evidence="1">The sequence shown here is derived from an EMBL/GenBank/DDBJ whole genome shotgun (WGS) entry which is preliminary data.</text>
</comment>
<organism evidence="1 2">
    <name type="scientific">Tetrapyrgos nigripes</name>
    <dbReference type="NCBI Taxonomy" id="182062"/>
    <lineage>
        <taxon>Eukaryota</taxon>
        <taxon>Fungi</taxon>
        <taxon>Dikarya</taxon>
        <taxon>Basidiomycota</taxon>
        <taxon>Agaricomycotina</taxon>
        <taxon>Agaricomycetes</taxon>
        <taxon>Agaricomycetidae</taxon>
        <taxon>Agaricales</taxon>
        <taxon>Marasmiineae</taxon>
        <taxon>Marasmiaceae</taxon>
        <taxon>Tetrapyrgos</taxon>
    </lineage>
</organism>
<dbReference type="AlphaFoldDB" id="A0A8H5FXC1"/>
<reference evidence="1 2" key="1">
    <citation type="journal article" date="2020" name="ISME J.">
        <title>Uncovering the hidden diversity of litter-decomposition mechanisms in mushroom-forming fungi.</title>
        <authorList>
            <person name="Floudas D."/>
            <person name="Bentzer J."/>
            <person name="Ahren D."/>
            <person name="Johansson T."/>
            <person name="Persson P."/>
            <person name="Tunlid A."/>
        </authorList>
    </citation>
    <scope>NUCLEOTIDE SEQUENCE [LARGE SCALE GENOMIC DNA]</scope>
    <source>
        <strain evidence="1 2">CBS 291.85</strain>
    </source>
</reference>
<dbReference type="InterPro" id="IPR009003">
    <property type="entry name" value="Peptidase_S1_PA"/>
</dbReference>
<dbReference type="OrthoDB" id="5424209at2759"/>
<accession>A0A8H5FXC1</accession>
<dbReference type="Proteomes" id="UP000559256">
    <property type="component" value="Unassembled WGS sequence"/>
</dbReference>
<name>A0A8H5FXC1_9AGAR</name>
<gene>
    <name evidence="1" type="ORF">D9758_009219</name>
</gene>